<protein>
    <recommendedName>
        <fullName evidence="3">PIN domain-containing protein</fullName>
    </recommendedName>
</protein>
<dbReference type="RefSeq" id="WP_090772155.1">
    <property type="nucleotide sequence ID" value="NZ_FNFB01000028.1"/>
</dbReference>
<evidence type="ECO:0000313" key="1">
    <source>
        <dbReference type="EMBL" id="SDL75479.1"/>
    </source>
</evidence>
<name>A0A1G9MMN4_9ACTN</name>
<dbReference type="AlphaFoldDB" id="A0A1G9MMN4"/>
<dbReference type="Proteomes" id="UP000198683">
    <property type="component" value="Unassembled WGS sequence"/>
</dbReference>
<proteinExistence type="predicted"/>
<keyword evidence="2" id="KW-1185">Reference proteome</keyword>
<gene>
    <name evidence="1" type="ORF">SAMN05421874_128104</name>
</gene>
<sequence length="139" mass="14834">MADGYVLDALLLAEVSRGDPDVIALLQELDASQIPMIVPALAITGATVETAATADQLAVMRGVGRLGSTRLAALSVFDDSVDLAHMRKEMEGDLWDVQTALQAVLRGCPILTVDGTHWETTARALWGHLVVVQVSQLDE</sequence>
<organism evidence="1 2">
    <name type="scientific">Nonomuraea maritima</name>
    <dbReference type="NCBI Taxonomy" id="683260"/>
    <lineage>
        <taxon>Bacteria</taxon>
        <taxon>Bacillati</taxon>
        <taxon>Actinomycetota</taxon>
        <taxon>Actinomycetes</taxon>
        <taxon>Streptosporangiales</taxon>
        <taxon>Streptosporangiaceae</taxon>
        <taxon>Nonomuraea</taxon>
    </lineage>
</organism>
<dbReference type="OrthoDB" id="3535795at2"/>
<evidence type="ECO:0000313" key="2">
    <source>
        <dbReference type="Proteomes" id="UP000198683"/>
    </source>
</evidence>
<reference evidence="1 2" key="1">
    <citation type="submission" date="2016-10" db="EMBL/GenBank/DDBJ databases">
        <authorList>
            <person name="de Groot N.N."/>
        </authorList>
    </citation>
    <scope>NUCLEOTIDE SEQUENCE [LARGE SCALE GENOMIC DNA]</scope>
    <source>
        <strain evidence="1 2">CGMCC 4.5681</strain>
    </source>
</reference>
<accession>A0A1G9MMN4</accession>
<dbReference type="STRING" id="683260.SAMN05421874_128104"/>
<evidence type="ECO:0008006" key="3">
    <source>
        <dbReference type="Google" id="ProtNLM"/>
    </source>
</evidence>
<dbReference type="InterPro" id="IPR029060">
    <property type="entry name" value="PIN-like_dom_sf"/>
</dbReference>
<dbReference type="SUPFAM" id="SSF88723">
    <property type="entry name" value="PIN domain-like"/>
    <property type="match status" value="1"/>
</dbReference>
<dbReference type="EMBL" id="FNFB01000028">
    <property type="protein sequence ID" value="SDL75479.1"/>
    <property type="molecule type" value="Genomic_DNA"/>
</dbReference>